<accession>A0A090Z2Y6</accession>
<dbReference type="EMBL" id="JMQC01000007">
    <property type="protein sequence ID" value="KFN04733.1"/>
    <property type="molecule type" value="Genomic_DNA"/>
</dbReference>
<evidence type="ECO:0000313" key="1">
    <source>
        <dbReference type="EMBL" id="KFN04733.1"/>
    </source>
</evidence>
<protein>
    <submittedName>
        <fullName evidence="1">Uncharacterized protein</fullName>
    </submittedName>
</protein>
<sequence length="33" mass="4005">MKINTPEWLSLSKEIKVKLIRLAILESRFKYQK</sequence>
<evidence type="ECO:0000313" key="2">
    <source>
        <dbReference type="Proteomes" id="UP000029389"/>
    </source>
</evidence>
<dbReference type="Proteomes" id="UP000029389">
    <property type="component" value="Unassembled WGS sequence"/>
</dbReference>
<organism evidence="1 2">
    <name type="scientific">Bacillus clarus</name>
    <dbReference type="NCBI Taxonomy" id="2338372"/>
    <lineage>
        <taxon>Bacteria</taxon>
        <taxon>Bacillati</taxon>
        <taxon>Bacillota</taxon>
        <taxon>Bacilli</taxon>
        <taxon>Bacillales</taxon>
        <taxon>Bacillaceae</taxon>
        <taxon>Bacillus</taxon>
        <taxon>Bacillus cereus group</taxon>
    </lineage>
</organism>
<name>A0A090Z2Y6_9BACI</name>
<gene>
    <name evidence="1" type="ORF">DJ93_5919</name>
</gene>
<dbReference type="AlphaFoldDB" id="A0A090Z2Y6"/>
<proteinExistence type="predicted"/>
<reference evidence="1 2" key="1">
    <citation type="submission" date="2014-04" db="EMBL/GenBank/DDBJ databases">
        <authorList>
            <person name="Bishop-Lilly K.A."/>
            <person name="Broomall S.M."/>
            <person name="Chain P.S."/>
            <person name="Chertkov O."/>
            <person name="Coyne S.R."/>
            <person name="Daligault H.E."/>
            <person name="Davenport K.W."/>
            <person name="Erkkila T."/>
            <person name="Frey K.G."/>
            <person name="Gibbons H.S."/>
            <person name="Gu W."/>
            <person name="Jaissle J."/>
            <person name="Johnson S.L."/>
            <person name="Koroleva G.I."/>
            <person name="Ladner J.T."/>
            <person name="Lo C.-C."/>
            <person name="Minogue T.D."/>
            <person name="Munk C."/>
            <person name="Palacios G.F."/>
            <person name="Redden C.L."/>
            <person name="Rosenzweig C.N."/>
            <person name="Scholz M.B."/>
            <person name="Teshima H."/>
            <person name="Xu Y."/>
        </authorList>
    </citation>
    <scope>NUCLEOTIDE SEQUENCE [LARGE SCALE GENOMIC DNA]</scope>
    <source>
        <strain evidence="1 2">BHP</strain>
    </source>
</reference>
<comment type="caution">
    <text evidence="1">The sequence shown here is derived from an EMBL/GenBank/DDBJ whole genome shotgun (WGS) entry which is preliminary data.</text>
</comment>